<keyword evidence="11" id="KW-0012">Acyltransferase</keyword>
<dbReference type="GO" id="GO:0005737">
    <property type="term" value="C:cytoplasm"/>
    <property type="evidence" value="ECO:0007669"/>
    <property type="project" value="UniProtKB-SubCell"/>
</dbReference>
<dbReference type="AlphaFoldDB" id="A0A448ZZ42"/>
<keyword evidence="4 10" id="KW-0808">Transferase</keyword>
<comment type="subcellular location">
    <subcellularLocation>
        <location evidence="10">Cytoplasm</location>
    </subcellularLocation>
    <text evidence="10">Associated with the membrane possibly through PlsY.</text>
</comment>
<dbReference type="InterPro" id="IPR012281">
    <property type="entry name" value="Phospholipid_synth_PlsX-like"/>
</dbReference>
<reference evidence="11" key="1">
    <citation type="submission" date="2019-01" db="EMBL/GenBank/DDBJ databases">
        <authorList>
            <consortium name="Pathogen Informatics"/>
        </authorList>
    </citation>
    <scope>NUCLEOTIDE SEQUENCE [LARGE SCALE GENOMIC DNA]</scope>
    <source>
        <strain evidence="11">NCTC10113</strain>
    </source>
</reference>
<dbReference type="PANTHER" id="PTHR30100:SF1">
    <property type="entry name" value="PHOSPHATE ACYLTRANSFERASE"/>
    <property type="match status" value="1"/>
</dbReference>
<evidence type="ECO:0000256" key="1">
    <source>
        <dbReference type="ARBA" id="ARBA00001232"/>
    </source>
</evidence>
<comment type="similarity">
    <text evidence="10">Belongs to the PlsX family.</text>
</comment>
<evidence type="ECO:0000256" key="10">
    <source>
        <dbReference type="HAMAP-Rule" id="MF_00019"/>
    </source>
</evidence>
<dbReference type="Pfam" id="PF02504">
    <property type="entry name" value="FA_synthesis"/>
    <property type="match status" value="1"/>
</dbReference>
<comment type="subunit">
    <text evidence="9 10">Homodimer. Probably interacts with PlsY.</text>
</comment>
<evidence type="ECO:0000256" key="7">
    <source>
        <dbReference type="ARBA" id="ARBA00023264"/>
    </source>
</evidence>
<keyword evidence="11" id="KW-0614">Plasmid</keyword>
<dbReference type="GO" id="GO:0006633">
    <property type="term" value="P:fatty acid biosynthetic process"/>
    <property type="evidence" value="ECO:0007669"/>
    <property type="project" value="UniProtKB-UniRule"/>
</dbReference>
<dbReference type="SUPFAM" id="SSF53659">
    <property type="entry name" value="Isocitrate/Isopropylmalate dehydrogenase-like"/>
    <property type="match status" value="1"/>
</dbReference>
<proteinExistence type="inferred from homology"/>
<evidence type="ECO:0000256" key="6">
    <source>
        <dbReference type="ARBA" id="ARBA00023209"/>
    </source>
</evidence>
<sequence>MKKIVVDLLNNDNGEIEAIKAVNKFANENKNYTLYIVGTKQNIDQYLDKKLTNVVVKNNNEIVSKLSENIREILSKNSSMLESFEILNDENADGILSSGDSGSFITMATLKIRRIKNITRPAFMPIVPSQKDNHKYLLLDAGANLNIKEEYLLHWGLIATEFYKLLFNKQTIKLGILNIGTEQYKGIETVKNSYTLFDKKLMDENSIDFVGFIEPKNIIQGDVDVALADGYAGNLFLKTLESSFMTFAKILKNIFMSKFKNKIAALLVKKDMKKFKEKFDYRNTGGAFVIGLEKLVVKAHGGSDELAFYNALNQLKLGIENNITTKLINYLSKLGDKNE</sequence>
<accession>A0A448ZZ42</accession>
<organism evidence="11">
    <name type="scientific">Metamycoplasma salivarium</name>
    <name type="common">Mycoplasma salivarium</name>
    <dbReference type="NCBI Taxonomy" id="2124"/>
    <lineage>
        <taxon>Bacteria</taxon>
        <taxon>Bacillati</taxon>
        <taxon>Mycoplasmatota</taxon>
        <taxon>Mycoplasmoidales</taxon>
        <taxon>Metamycoplasmataceae</taxon>
        <taxon>Metamycoplasma</taxon>
    </lineage>
</organism>
<dbReference type="RefSeq" id="WP_024544216.1">
    <property type="nucleotide sequence ID" value="NZ_LR214938.2"/>
</dbReference>
<dbReference type="EC" id="2.3.1.274" evidence="8 10"/>
<comment type="function">
    <text evidence="10">Catalyzes the reversible formation of acyl-phosphate (acyl-PO(4)) from acyl-[acyl-carrier-protein] (acyl-ACP). This enzyme utilizes acyl-ACP as fatty acyl donor, but not acyl-CoA.</text>
</comment>
<protein>
    <recommendedName>
        <fullName evidence="8 10">Phosphate acyltransferase</fullName>
        <ecNumber evidence="8 10">2.3.1.274</ecNumber>
    </recommendedName>
    <alternativeName>
        <fullName evidence="10">Acyl-ACP phosphotransacylase</fullName>
    </alternativeName>
    <alternativeName>
        <fullName evidence="10">Acyl-[acyl-carrier-protein]--phosphate acyltransferase</fullName>
    </alternativeName>
    <alternativeName>
        <fullName evidence="10">Phosphate-acyl-ACP acyltransferase</fullName>
    </alternativeName>
</protein>
<dbReference type="UniPathway" id="UPA00085"/>
<dbReference type="PANTHER" id="PTHR30100">
    <property type="entry name" value="FATTY ACID/PHOSPHOLIPID SYNTHESIS PROTEIN PLSX"/>
    <property type="match status" value="1"/>
</dbReference>
<evidence type="ECO:0000256" key="4">
    <source>
        <dbReference type="ARBA" id="ARBA00022679"/>
    </source>
</evidence>
<keyword evidence="3 10" id="KW-0444">Lipid biosynthesis</keyword>
<evidence type="ECO:0000313" key="11">
    <source>
        <dbReference type="EMBL" id="VEU56446.1"/>
    </source>
</evidence>
<evidence type="ECO:0000256" key="3">
    <source>
        <dbReference type="ARBA" id="ARBA00022516"/>
    </source>
</evidence>
<evidence type="ECO:0000256" key="2">
    <source>
        <dbReference type="ARBA" id="ARBA00022490"/>
    </source>
</evidence>
<name>A0A448ZZ42_METSV</name>
<gene>
    <name evidence="11" type="primary">plsX_2</name>
    <name evidence="10" type="synonym">plsX</name>
    <name evidence="11" type="ORF">NCTC10113_01355</name>
</gene>
<dbReference type="NCBIfam" id="TIGR00182">
    <property type="entry name" value="plsX"/>
    <property type="match status" value="1"/>
</dbReference>
<dbReference type="GO" id="GO:0043811">
    <property type="term" value="F:phosphate:acyl-[acyl carrier protein] acyltransferase activity"/>
    <property type="evidence" value="ECO:0007669"/>
    <property type="project" value="UniProtKB-UniRule"/>
</dbReference>
<evidence type="ECO:0000256" key="5">
    <source>
        <dbReference type="ARBA" id="ARBA00023098"/>
    </source>
</evidence>
<dbReference type="EMBL" id="LR214939">
    <property type="protein sequence ID" value="VEU56446.1"/>
    <property type="molecule type" value="Genomic_DNA"/>
</dbReference>
<dbReference type="HAMAP" id="MF_00019">
    <property type="entry name" value="PlsX"/>
    <property type="match status" value="1"/>
</dbReference>
<keyword evidence="7 10" id="KW-1208">Phospholipid metabolism</keyword>
<keyword evidence="2 10" id="KW-0963">Cytoplasm</keyword>
<dbReference type="PIRSF" id="PIRSF002465">
    <property type="entry name" value="Phsphlp_syn_PlsX"/>
    <property type="match status" value="1"/>
</dbReference>
<geneLocation type="plasmid" evidence="11">
    <name>2</name>
</geneLocation>
<evidence type="ECO:0000256" key="9">
    <source>
        <dbReference type="ARBA" id="ARBA00046608"/>
    </source>
</evidence>
<comment type="catalytic activity">
    <reaction evidence="1 10">
        <text>a fatty acyl-[ACP] + phosphate = an acyl phosphate + holo-[ACP]</text>
        <dbReference type="Rhea" id="RHEA:42292"/>
        <dbReference type="Rhea" id="RHEA-COMP:9685"/>
        <dbReference type="Rhea" id="RHEA-COMP:14125"/>
        <dbReference type="ChEBI" id="CHEBI:43474"/>
        <dbReference type="ChEBI" id="CHEBI:59918"/>
        <dbReference type="ChEBI" id="CHEBI:64479"/>
        <dbReference type="ChEBI" id="CHEBI:138651"/>
        <dbReference type="EC" id="2.3.1.274"/>
    </reaction>
</comment>
<keyword evidence="6 10" id="KW-0594">Phospholipid biosynthesis</keyword>
<keyword evidence="5 10" id="KW-0443">Lipid metabolism</keyword>
<comment type="pathway">
    <text evidence="10">Lipid metabolism; phospholipid metabolism.</text>
</comment>
<evidence type="ECO:0000256" key="8">
    <source>
        <dbReference type="ARBA" id="ARBA00024069"/>
    </source>
</evidence>
<dbReference type="GO" id="GO:0008654">
    <property type="term" value="P:phospholipid biosynthetic process"/>
    <property type="evidence" value="ECO:0007669"/>
    <property type="project" value="UniProtKB-KW"/>
</dbReference>
<dbReference type="Gene3D" id="3.40.718.10">
    <property type="entry name" value="Isopropylmalate Dehydrogenase"/>
    <property type="match status" value="1"/>
</dbReference>
<dbReference type="InterPro" id="IPR003664">
    <property type="entry name" value="FA_synthesis"/>
</dbReference>